<comment type="caution">
    <text evidence="1">The sequence shown here is derived from an EMBL/GenBank/DDBJ whole genome shotgun (WGS) entry which is preliminary data.</text>
</comment>
<sequence>MVPSSFKVPVPFGYAFPRGALGLSVDKKVDFSKRGQADDQERDKDTGERVWVVEVMDLDPMAAKFRRDRVKVKIIAPHQPVLPASKVPGYPPAIEFVGLVLVPWVDDSRCKGAGDCKARMAFSMRAEDIAEVSASVVDSAA</sequence>
<reference evidence="2" key="1">
    <citation type="journal article" date="2019" name="Int. J. Syst. Evol. Microbiol.">
        <title>The Global Catalogue of Microorganisms (GCM) 10K type strain sequencing project: providing services to taxonomists for standard genome sequencing and annotation.</title>
        <authorList>
            <consortium name="The Broad Institute Genomics Platform"/>
            <consortium name="The Broad Institute Genome Sequencing Center for Infectious Disease"/>
            <person name="Wu L."/>
            <person name="Ma J."/>
        </authorList>
    </citation>
    <scope>NUCLEOTIDE SEQUENCE [LARGE SCALE GENOMIC DNA]</scope>
    <source>
        <strain evidence="2">JCM 13250</strain>
    </source>
</reference>
<dbReference type="RefSeq" id="WP_344140415.1">
    <property type="nucleotide sequence ID" value="NZ_BAAALT010000306.1"/>
</dbReference>
<evidence type="ECO:0000313" key="1">
    <source>
        <dbReference type="EMBL" id="GAA1836660.1"/>
    </source>
</evidence>
<protein>
    <recommendedName>
        <fullName evidence="3">Plasmid replication, integration and excision activator</fullName>
    </recommendedName>
</protein>
<evidence type="ECO:0000313" key="2">
    <source>
        <dbReference type="Proteomes" id="UP001500218"/>
    </source>
</evidence>
<dbReference type="Proteomes" id="UP001500218">
    <property type="component" value="Unassembled WGS sequence"/>
</dbReference>
<proteinExistence type="predicted"/>
<gene>
    <name evidence="1" type="ORF">GCM10009682_63060</name>
</gene>
<accession>A0ABP4Z0M9</accession>
<dbReference type="EMBL" id="BAAALT010000306">
    <property type="protein sequence ID" value="GAA1836660.1"/>
    <property type="molecule type" value="Genomic_DNA"/>
</dbReference>
<name>A0ABP4Z0M9_9ACTN</name>
<evidence type="ECO:0008006" key="3">
    <source>
        <dbReference type="Google" id="ProtNLM"/>
    </source>
</evidence>
<keyword evidence="2" id="KW-1185">Reference proteome</keyword>
<organism evidence="1 2">
    <name type="scientific">Luedemannella flava</name>
    <dbReference type="NCBI Taxonomy" id="349316"/>
    <lineage>
        <taxon>Bacteria</taxon>
        <taxon>Bacillati</taxon>
        <taxon>Actinomycetota</taxon>
        <taxon>Actinomycetes</taxon>
        <taxon>Micromonosporales</taxon>
        <taxon>Micromonosporaceae</taxon>
        <taxon>Luedemannella</taxon>
    </lineage>
</organism>